<dbReference type="Proteomes" id="UP001642484">
    <property type="component" value="Unassembled WGS sequence"/>
</dbReference>
<accession>A0ABP0K841</accession>
<reference evidence="1 2" key="1">
    <citation type="submission" date="2024-02" db="EMBL/GenBank/DDBJ databases">
        <authorList>
            <person name="Chen Y."/>
            <person name="Shah S."/>
            <person name="Dougan E. K."/>
            <person name="Thang M."/>
            <person name="Chan C."/>
        </authorList>
    </citation>
    <scope>NUCLEOTIDE SEQUENCE [LARGE SCALE GENOMIC DNA]</scope>
</reference>
<keyword evidence="2" id="KW-1185">Reference proteome</keyword>
<evidence type="ECO:0000313" key="1">
    <source>
        <dbReference type="EMBL" id="CAK9022966.1"/>
    </source>
</evidence>
<proteinExistence type="predicted"/>
<dbReference type="EMBL" id="CAXAMN010007803">
    <property type="protein sequence ID" value="CAK9022966.1"/>
    <property type="molecule type" value="Genomic_DNA"/>
</dbReference>
<sequence length="104" mass="11474">MASYPSSMAKAWYQMERISWNTKSHANSCLFDTGAIVHQSREIQLKAQGSFLGLEVHAHGTEVRGKTSSITTIEPSSSITAHCAVHSPYLRKTLLSGYGTKIKY</sequence>
<evidence type="ECO:0000313" key="2">
    <source>
        <dbReference type="Proteomes" id="UP001642484"/>
    </source>
</evidence>
<comment type="caution">
    <text evidence="1">The sequence shown here is derived from an EMBL/GenBank/DDBJ whole genome shotgun (WGS) entry which is preliminary data.</text>
</comment>
<gene>
    <name evidence="1" type="ORF">CCMP2556_LOCUS15056</name>
</gene>
<name>A0ABP0K841_9DINO</name>
<protein>
    <submittedName>
        <fullName evidence="1">Uncharacterized protein</fullName>
    </submittedName>
</protein>
<organism evidence="1 2">
    <name type="scientific">Durusdinium trenchii</name>
    <dbReference type="NCBI Taxonomy" id="1381693"/>
    <lineage>
        <taxon>Eukaryota</taxon>
        <taxon>Sar</taxon>
        <taxon>Alveolata</taxon>
        <taxon>Dinophyceae</taxon>
        <taxon>Suessiales</taxon>
        <taxon>Symbiodiniaceae</taxon>
        <taxon>Durusdinium</taxon>
    </lineage>
</organism>